<organism evidence="7 8">
    <name type="scientific">Rhodomicrobium vannielii (strain ATCC 17100 / DSM 162 / LMG 4299 / NCIMB 10020 / ATH 3.1.1)</name>
    <dbReference type="NCBI Taxonomy" id="648757"/>
    <lineage>
        <taxon>Bacteria</taxon>
        <taxon>Pseudomonadati</taxon>
        <taxon>Pseudomonadota</taxon>
        <taxon>Alphaproteobacteria</taxon>
        <taxon>Hyphomicrobiales</taxon>
        <taxon>Hyphomicrobiaceae</taxon>
        <taxon>Rhodomicrobium</taxon>
    </lineage>
</organism>
<dbReference type="NCBIfam" id="TIGR00765">
    <property type="entry name" value="yihY_not_rbn"/>
    <property type="match status" value="1"/>
</dbReference>
<evidence type="ECO:0000313" key="8">
    <source>
        <dbReference type="Proteomes" id="UP000001399"/>
    </source>
</evidence>
<dbReference type="InterPro" id="IPR017039">
    <property type="entry name" value="Virul_fac_BrkB"/>
</dbReference>
<keyword evidence="8" id="KW-1185">Reference proteome</keyword>
<accession>E3HYS3</accession>
<dbReference type="PANTHER" id="PTHR30213:SF0">
    <property type="entry name" value="UPF0761 MEMBRANE PROTEIN YIHY"/>
    <property type="match status" value="1"/>
</dbReference>
<keyword evidence="3 6" id="KW-0812">Transmembrane</keyword>
<comment type="subcellular location">
    <subcellularLocation>
        <location evidence="1">Cell membrane</location>
        <topology evidence="1">Multi-pass membrane protein</topology>
    </subcellularLocation>
</comment>
<dbReference type="STRING" id="648757.Rvan_0533"/>
<dbReference type="EMBL" id="CP002292">
    <property type="protein sequence ID" value="ADP69814.1"/>
    <property type="molecule type" value="Genomic_DNA"/>
</dbReference>
<dbReference type="eggNOG" id="COG1295">
    <property type="taxonomic scope" value="Bacteria"/>
</dbReference>
<feature type="transmembrane region" description="Helical" evidence="6">
    <location>
        <begin position="274"/>
        <end position="296"/>
    </location>
</feature>
<evidence type="ECO:0000256" key="1">
    <source>
        <dbReference type="ARBA" id="ARBA00004651"/>
    </source>
</evidence>
<protein>
    <submittedName>
        <fullName evidence="7">Ribonuclease BN</fullName>
    </submittedName>
</protein>
<feature type="transmembrane region" description="Helical" evidence="6">
    <location>
        <begin position="308"/>
        <end position="327"/>
    </location>
</feature>
<evidence type="ECO:0000313" key="7">
    <source>
        <dbReference type="EMBL" id="ADP69814.1"/>
    </source>
</evidence>
<evidence type="ECO:0000256" key="3">
    <source>
        <dbReference type="ARBA" id="ARBA00022692"/>
    </source>
</evidence>
<gene>
    <name evidence="7" type="ordered locus">Rvan_0533</name>
</gene>
<keyword evidence="4 6" id="KW-1133">Transmembrane helix</keyword>
<dbReference type="HOGENOM" id="CLU_045539_0_0_5"/>
<dbReference type="KEGG" id="rva:Rvan_0533"/>
<feature type="transmembrane region" description="Helical" evidence="6">
    <location>
        <begin position="201"/>
        <end position="223"/>
    </location>
</feature>
<feature type="transmembrane region" description="Helical" evidence="6">
    <location>
        <begin position="157"/>
        <end position="180"/>
    </location>
</feature>
<keyword evidence="2" id="KW-1003">Cell membrane</keyword>
<evidence type="ECO:0000256" key="2">
    <source>
        <dbReference type="ARBA" id="ARBA00022475"/>
    </source>
</evidence>
<dbReference type="AlphaFoldDB" id="E3HYS3"/>
<feature type="transmembrane region" description="Helical" evidence="6">
    <location>
        <begin position="88"/>
        <end position="118"/>
    </location>
</feature>
<feature type="transmembrane region" description="Helical" evidence="6">
    <location>
        <begin position="243"/>
        <end position="262"/>
    </location>
</feature>
<reference evidence="8" key="1">
    <citation type="journal article" date="2011" name="J. Bacteriol.">
        <title>Genome sequences of eight morphologically diverse alphaproteobacteria.</title>
        <authorList>
            <consortium name="US DOE Joint Genome Institute"/>
            <person name="Brown P.J."/>
            <person name="Kysela D.T."/>
            <person name="Buechlein A."/>
            <person name="Hemmerich C."/>
            <person name="Brun Y.V."/>
        </authorList>
    </citation>
    <scope>NUCLEOTIDE SEQUENCE [LARGE SCALE GENOMIC DNA]</scope>
    <source>
        <strain evidence="8">ATCC 17100 / ATH 3.1.1 / DSM 162 / LMG 4299</strain>
    </source>
</reference>
<proteinExistence type="predicted"/>
<dbReference type="Pfam" id="PF03631">
    <property type="entry name" value="Virul_fac_BrkB"/>
    <property type="match status" value="1"/>
</dbReference>
<sequence length="344" mass="37932">MPDYGNSQAQGQVRARARKLPIARRRAFGQSSFRNRSNANFSDSLRNAALSFNVRARAAKLAFARQRKRYTPLHVLVRVWKSIAADNISLLAAGVAFYALLAIFPGLVFFVAVFGLLAETGQVQNFLLTLKDVLPTEAWEAINAQVEVLVRQNTTSLSLATMISLGLAFINARLGVYALMSALNGVYRRTETRSFAHTNSLAILFTLGALAVLAFNILVVAAVPGIFRLVGISEFTNAVLHYARWPALAIIVALSLAVVYRYGPDRKDAHWRWVSLGSLAATALWLAASTGFSWYVSAFNSYDRIYGSFGAVVILLYWLWLTAFAALMGAELDMQIQTALEERQ</sequence>
<dbReference type="PANTHER" id="PTHR30213">
    <property type="entry name" value="INNER MEMBRANE PROTEIN YHJD"/>
    <property type="match status" value="1"/>
</dbReference>
<keyword evidence="5 6" id="KW-0472">Membrane</keyword>
<name>E3HYS3_RHOVT</name>
<dbReference type="Proteomes" id="UP000001399">
    <property type="component" value="Chromosome"/>
</dbReference>
<dbReference type="PIRSF" id="PIRSF035875">
    <property type="entry name" value="RNase_BN"/>
    <property type="match status" value="1"/>
</dbReference>
<dbReference type="GO" id="GO:0005886">
    <property type="term" value="C:plasma membrane"/>
    <property type="evidence" value="ECO:0007669"/>
    <property type="project" value="UniProtKB-SubCell"/>
</dbReference>
<evidence type="ECO:0000256" key="5">
    <source>
        <dbReference type="ARBA" id="ARBA00023136"/>
    </source>
</evidence>
<evidence type="ECO:0000256" key="4">
    <source>
        <dbReference type="ARBA" id="ARBA00022989"/>
    </source>
</evidence>
<evidence type="ECO:0000256" key="6">
    <source>
        <dbReference type="SAM" id="Phobius"/>
    </source>
</evidence>